<feature type="coiled-coil region" evidence="19">
    <location>
        <begin position="24"/>
        <end position="51"/>
    </location>
</feature>
<evidence type="ECO:0000256" key="13">
    <source>
        <dbReference type="ARBA" id="ARBA00022989"/>
    </source>
</evidence>
<accession>A0A852YIS9</accession>
<dbReference type="EC" id="2.7.7.41" evidence="6 18"/>
<dbReference type="EMBL" id="JACBZY010000001">
    <property type="protein sequence ID" value="NYG99028.1"/>
    <property type="molecule type" value="Genomic_DNA"/>
</dbReference>
<evidence type="ECO:0000256" key="7">
    <source>
        <dbReference type="ARBA" id="ARBA00019373"/>
    </source>
</evidence>
<keyword evidence="17" id="KW-1208">Phospholipid metabolism</keyword>
<evidence type="ECO:0000313" key="22">
    <source>
        <dbReference type="EMBL" id="NYG99028.1"/>
    </source>
</evidence>
<proteinExistence type="inferred from homology"/>
<feature type="region of interest" description="Disordered" evidence="20">
    <location>
        <begin position="1"/>
        <end position="22"/>
    </location>
</feature>
<evidence type="ECO:0000256" key="9">
    <source>
        <dbReference type="ARBA" id="ARBA00022516"/>
    </source>
</evidence>
<dbReference type="PANTHER" id="PTHR46382:SF1">
    <property type="entry name" value="PHOSPHATIDATE CYTIDYLYLTRANSFERASE"/>
    <property type="match status" value="1"/>
</dbReference>
<keyword evidence="23" id="KW-1185">Reference proteome</keyword>
<evidence type="ECO:0000256" key="19">
    <source>
        <dbReference type="SAM" id="Coils"/>
    </source>
</evidence>
<evidence type="ECO:0000256" key="5">
    <source>
        <dbReference type="ARBA" id="ARBA00010185"/>
    </source>
</evidence>
<keyword evidence="16" id="KW-0594">Phospholipid biosynthesis</keyword>
<keyword evidence="8" id="KW-1003">Cell membrane</keyword>
<keyword evidence="11 18" id="KW-0812">Transmembrane</keyword>
<feature type="transmembrane region" description="Helical" evidence="21">
    <location>
        <begin position="242"/>
        <end position="264"/>
    </location>
</feature>
<protein>
    <recommendedName>
        <fullName evidence="7 18">Phosphatidate cytidylyltransferase</fullName>
        <ecNumber evidence="6 18">2.7.7.41</ecNumber>
    </recommendedName>
</protein>
<comment type="pathway">
    <text evidence="3 18">Phospholipid metabolism; CDP-diacylglycerol biosynthesis; CDP-diacylglycerol from sn-glycerol 3-phosphate: step 3/3.</text>
</comment>
<feature type="transmembrane region" description="Helical" evidence="21">
    <location>
        <begin position="86"/>
        <end position="104"/>
    </location>
</feature>
<dbReference type="GO" id="GO:0004605">
    <property type="term" value="F:phosphatidate cytidylyltransferase activity"/>
    <property type="evidence" value="ECO:0007669"/>
    <property type="project" value="UniProtKB-EC"/>
</dbReference>
<organism evidence="22 23">
    <name type="scientific">Schumannella luteola</name>
    <dbReference type="NCBI Taxonomy" id="472059"/>
    <lineage>
        <taxon>Bacteria</taxon>
        <taxon>Bacillati</taxon>
        <taxon>Actinomycetota</taxon>
        <taxon>Actinomycetes</taxon>
        <taxon>Micrococcales</taxon>
        <taxon>Microbacteriaceae</taxon>
        <taxon>Schumannella</taxon>
    </lineage>
</organism>
<dbReference type="PANTHER" id="PTHR46382">
    <property type="entry name" value="PHOSPHATIDATE CYTIDYLYLTRANSFERASE"/>
    <property type="match status" value="1"/>
</dbReference>
<evidence type="ECO:0000256" key="11">
    <source>
        <dbReference type="ARBA" id="ARBA00022692"/>
    </source>
</evidence>
<evidence type="ECO:0000256" key="3">
    <source>
        <dbReference type="ARBA" id="ARBA00005119"/>
    </source>
</evidence>
<comment type="caution">
    <text evidence="22">The sequence shown here is derived from an EMBL/GenBank/DDBJ whole genome shotgun (WGS) entry which is preliminary data.</text>
</comment>
<feature type="transmembrane region" description="Helical" evidence="21">
    <location>
        <begin position="312"/>
        <end position="331"/>
    </location>
</feature>
<evidence type="ECO:0000256" key="6">
    <source>
        <dbReference type="ARBA" id="ARBA00012487"/>
    </source>
</evidence>
<comment type="catalytic activity">
    <reaction evidence="1 18">
        <text>a 1,2-diacyl-sn-glycero-3-phosphate + CTP + H(+) = a CDP-1,2-diacyl-sn-glycerol + diphosphate</text>
        <dbReference type="Rhea" id="RHEA:16229"/>
        <dbReference type="ChEBI" id="CHEBI:15378"/>
        <dbReference type="ChEBI" id="CHEBI:33019"/>
        <dbReference type="ChEBI" id="CHEBI:37563"/>
        <dbReference type="ChEBI" id="CHEBI:58332"/>
        <dbReference type="ChEBI" id="CHEBI:58608"/>
        <dbReference type="EC" id="2.7.7.41"/>
    </reaction>
</comment>
<evidence type="ECO:0000256" key="18">
    <source>
        <dbReference type="RuleBase" id="RU003938"/>
    </source>
</evidence>
<comment type="pathway">
    <text evidence="4">Lipid metabolism.</text>
</comment>
<sequence>MSDDDHSAPDHSGEPKRHSRAEFEAKARANVAEFEAQVRATRAQFEEANARIEARAGRNLPFAIGVGILLGGLLIVSLIILKWLFIVFAAVLVAFAIFELGTGLRHAGRDVPRVASIVVGVAVMPVAFFFGVEGLWLATLAAIALVSLYRLVEVATGRGRVPARAVIQDLVAGAFIQLYVTFLAGFLVVLTHEQHGEFWTLTSIIVVVGADIGAYLFGVLWGKHLMAPKISPKKTWEGFAGAALFSVVAAMLLAWLMLGVPFWVGIPLGVLLLLTGTGGDLVESLIKRDLGIKDISSWLPGHGGFLDRLDSILPSAAIAYGAFLVVTKLGLAG</sequence>
<keyword evidence="12 18" id="KW-0548">Nucleotidyltransferase</keyword>
<feature type="transmembrane region" description="Helical" evidence="21">
    <location>
        <begin position="60"/>
        <end position="80"/>
    </location>
</feature>
<feature type="transmembrane region" description="Helical" evidence="21">
    <location>
        <begin position="198"/>
        <end position="221"/>
    </location>
</feature>
<dbReference type="RefSeq" id="WP_179566960.1">
    <property type="nucleotide sequence ID" value="NZ_JACBZY010000001.1"/>
</dbReference>
<keyword evidence="15 21" id="KW-0472">Membrane</keyword>
<reference evidence="22 23" key="1">
    <citation type="submission" date="2020-07" db="EMBL/GenBank/DDBJ databases">
        <title>Sequencing the genomes of 1000 actinobacteria strains.</title>
        <authorList>
            <person name="Klenk H.-P."/>
        </authorList>
    </citation>
    <scope>NUCLEOTIDE SEQUENCE [LARGE SCALE GENOMIC DNA]</scope>
    <source>
        <strain evidence="22 23">DSM 23141</strain>
    </source>
</reference>
<feature type="transmembrane region" description="Helical" evidence="21">
    <location>
        <begin position="172"/>
        <end position="192"/>
    </location>
</feature>
<gene>
    <name evidence="22" type="ORF">BJ979_001654</name>
</gene>
<dbReference type="InterPro" id="IPR000374">
    <property type="entry name" value="PC_trans"/>
</dbReference>
<keyword evidence="9" id="KW-0444">Lipid biosynthesis</keyword>
<evidence type="ECO:0000313" key="23">
    <source>
        <dbReference type="Proteomes" id="UP000553888"/>
    </source>
</evidence>
<dbReference type="UniPathway" id="UPA00557">
    <property type="reaction ID" value="UER00614"/>
</dbReference>
<evidence type="ECO:0000256" key="15">
    <source>
        <dbReference type="ARBA" id="ARBA00023136"/>
    </source>
</evidence>
<keyword evidence="10 18" id="KW-0808">Transferase</keyword>
<dbReference type="AlphaFoldDB" id="A0A852YIS9"/>
<evidence type="ECO:0000256" key="21">
    <source>
        <dbReference type="SAM" id="Phobius"/>
    </source>
</evidence>
<dbReference type="GO" id="GO:0005886">
    <property type="term" value="C:plasma membrane"/>
    <property type="evidence" value="ECO:0007669"/>
    <property type="project" value="UniProtKB-SubCell"/>
</dbReference>
<name>A0A852YIS9_9MICO</name>
<evidence type="ECO:0000256" key="17">
    <source>
        <dbReference type="ARBA" id="ARBA00023264"/>
    </source>
</evidence>
<evidence type="ECO:0000256" key="16">
    <source>
        <dbReference type="ARBA" id="ARBA00023209"/>
    </source>
</evidence>
<evidence type="ECO:0000256" key="12">
    <source>
        <dbReference type="ARBA" id="ARBA00022695"/>
    </source>
</evidence>
<evidence type="ECO:0000256" key="1">
    <source>
        <dbReference type="ARBA" id="ARBA00001698"/>
    </source>
</evidence>
<evidence type="ECO:0000256" key="2">
    <source>
        <dbReference type="ARBA" id="ARBA00004651"/>
    </source>
</evidence>
<dbReference type="GO" id="GO:0016024">
    <property type="term" value="P:CDP-diacylglycerol biosynthetic process"/>
    <property type="evidence" value="ECO:0007669"/>
    <property type="project" value="UniProtKB-UniPathway"/>
</dbReference>
<feature type="transmembrane region" description="Helical" evidence="21">
    <location>
        <begin position="111"/>
        <end position="129"/>
    </location>
</feature>
<keyword evidence="14" id="KW-0443">Lipid metabolism</keyword>
<evidence type="ECO:0000256" key="8">
    <source>
        <dbReference type="ARBA" id="ARBA00022475"/>
    </source>
</evidence>
<keyword evidence="13 21" id="KW-1133">Transmembrane helix</keyword>
<feature type="transmembrane region" description="Helical" evidence="21">
    <location>
        <begin position="135"/>
        <end position="152"/>
    </location>
</feature>
<evidence type="ECO:0000256" key="10">
    <source>
        <dbReference type="ARBA" id="ARBA00022679"/>
    </source>
</evidence>
<keyword evidence="19" id="KW-0175">Coiled coil</keyword>
<evidence type="ECO:0000256" key="20">
    <source>
        <dbReference type="SAM" id="MobiDB-lite"/>
    </source>
</evidence>
<dbReference type="Pfam" id="PF01148">
    <property type="entry name" value="CTP_transf_1"/>
    <property type="match status" value="1"/>
</dbReference>
<evidence type="ECO:0000256" key="4">
    <source>
        <dbReference type="ARBA" id="ARBA00005189"/>
    </source>
</evidence>
<dbReference type="Proteomes" id="UP000553888">
    <property type="component" value="Unassembled WGS sequence"/>
</dbReference>
<comment type="similarity">
    <text evidence="5 18">Belongs to the CDS family.</text>
</comment>
<comment type="subcellular location">
    <subcellularLocation>
        <location evidence="2">Cell membrane</location>
        <topology evidence="2">Multi-pass membrane protein</topology>
    </subcellularLocation>
</comment>
<evidence type="ECO:0000256" key="14">
    <source>
        <dbReference type="ARBA" id="ARBA00023098"/>
    </source>
</evidence>
<dbReference type="PROSITE" id="PS01315">
    <property type="entry name" value="CDS"/>
    <property type="match status" value="1"/>
</dbReference>